<evidence type="ECO:0000313" key="3">
    <source>
        <dbReference type="Proteomes" id="UP000771749"/>
    </source>
</evidence>
<proteinExistence type="predicted"/>
<comment type="caution">
    <text evidence="2">The sequence shown here is derived from an EMBL/GenBank/DDBJ whole genome shotgun (WGS) entry which is preliminary data.</text>
</comment>
<feature type="signal peptide" evidence="1">
    <location>
        <begin position="1"/>
        <end position="18"/>
    </location>
</feature>
<keyword evidence="1" id="KW-0732">Signal</keyword>
<feature type="chain" id="PRO_5038035092" description="Lipoprotein" evidence="1">
    <location>
        <begin position="19"/>
        <end position="170"/>
    </location>
</feature>
<dbReference type="Proteomes" id="UP000771749">
    <property type="component" value="Unassembled WGS sequence"/>
</dbReference>
<evidence type="ECO:0008006" key="4">
    <source>
        <dbReference type="Google" id="ProtNLM"/>
    </source>
</evidence>
<gene>
    <name evidence="2" type="ORF">IAC07_00335</name>
</gene>
<dbReference type="AlphaFoldDB" id="A0A940DLP1"/>
<sequence length="170" mass="18699">MRTNFIFKAAAAAATAAAALLTVSCGKDSTVHDTPQAPEGEVLGTYEFDGKTYDILTATFEQTGNYCTFLFSPIAPGEEISTYFVFAVNSYWADGEEHKVANDYAGENLDHNDDYMIIYEDPVHYYSQFREPADGSFTVTPTDGSYRVRADILLADGTPLSIDYDGNFSM</sequence>
<accession>A0A940DLP1</accession>
<protein>
    <recommendedName>
        <fullName evidence="4">Lipoprotein</fullName>
    </recommendedName>
</protein>
<evidence type="ECO:0000313" key="2">
    <source>
        <dbReference type="EMBL" id="MBO8453154.1"/>
    </source>
</evidence>
<dbReference type="EMBL" id="JADIMJ010000008">
    <property type="protein sequence ID" value="MBO8453154.1"/>
    <property type="molecule type" value="Genomic_DNA"/>
</dbReference>
<evidence type="ECO:0000256" key="1">
    <source>
        <dbReference type="SAM" id="SignalP"/>
    </source>
</evidence>
<reference evidence="2" key="1">
    <citation type="submission" date="2020-10" db="EMBL/GenBank/DDBJ databases">
        <authorList>
            <person name="Gilroy R."/>
        </authorList>
    </citation>
    <scope>NUCLEOTIDE SEQUENCE</scope>
    <source>
        <strain evidence="2">F1-3629</strain>
    </source>
</reference>
<name>A0A940DLP1_9BACT</name>
<organism evidence="2 3">
    <name type="scientific">Candidatus Cryptobacteroides gallistercoris</name>
    <dbReference type="NCBI Taxonomy" id="2840765"/>
    <lineage>
        <taxon>Bacteria</taxon>
        <taxon>Pseudomonadati</taxon>
        <taxon>Bacteroidota</taxon>
        <taxon>Bacteroidia</taxon>
        <taxon>Bacteroidales</taxon>
        <taxon>Candidatus Cryptobacteroides</taxon>
    </lineage>
</organism>
<reference evidence="2" key="2">
    <citation type="journal article" date="2021" name="PeerJ">
        <title>Extensive microbial diversity within the chicken gut microbiome revealed by metagenomics and culture.</title>
        <authorList>
            <person name="Gilroy R."/>
            <person name="Ravi A."/>
            <person name="Getino M."/>
            <person name="Pursley I."/>
            <person name="Horton D.L."/>
            <person name="Alikhan N.F."/>
            <person name="Baker D."/>
            <person name="Gharbi K."/>
            <person name="Hall N."/>
            <person name="Watson M."/>
            <person name="Adriaenssens E.M."/>
            <person name="Foster-Nyarko E."/>
            <person name="Jarju S."/>
            <person name="Secka A."/>
            <person name="Antonio M."/>
            <person name="Oren A."/>
            <person name="Chaudhuri R.R."/>
            <person name="La Ragione R."/>
            <person name="Hildebrand F."/>
            <person name="Pallen M.J."/>
        </authorList>
    </citation>
    <scope>NUCLEOTIDE SEQUENCE</scope>
    <source>
        <strain evidence="2">F1-3629</strain>
    </source>
</reference>
<dbReference type="PROSITE" id="PS51257">
    <property type="entry name" value="PROKAR_LIPOPROTEIN"/>
    <property type="match status" value="1"/>
</dbReference>